<organism evidence="3 4">
    <name type="scientific">Toxocara canis</name>
    <name type="common">Canine roundworm</name>
    <dbReference type="NCBI Taxonomy" id="6265"/>
    <lineage>
        <taxon>Eukaryota</taxon>
        <taxon>Metazoa</taxon>
        <taxon>Ecdysozoa</taxon>
        <taxon>Nematoda</taxon>
        <taxon>Chromadorea</taxon>
        <taxon>Rhabditida</taxon>
        <taxon>Spirurina</taxon>
        <taxon>Ascaridomorpha</taxon>
        <taxon>Ascaridoidea</taxon>
        <taxon>Toxocaridae</taxon>
        <taxon>Toxocara</taxon>
    </lineage>
</organism>
<keyword evidence="1" id="KW-0812">Transmembrane</keyword>
<dbReference type="GO" id="GO:0035869">
    <property type="term" value="C:ciliary transition zone"/>
    <property type="evidence" value="ECO:0007669"/>
    <property type="project" value="TreeGrafter"/>
</dbReference>
<dbReference type="AlphaFoldDB" id="A0A183V7D4"/>
<dbReference type="InterPro" id="IPR029775">
    <property type="entry name" value="NPHP4"/>
</dbReference>
<accession>A0A183V7D4</accession>
<name>A0A183V7D4_TOXCA</name>
<dbReference type="GO" id="GO:0097546">
    <property type="term" value="C:ciliary base"/>
    <property type="evidence" value="ECO:0007669"/>
    <property type="project" value="TreeGrafter"/>
</dbReference>
<protein>
    <submittedName>
        <fullName evidence="2 4">Uncharacterized protein</fullName>
    </submittedName>
</protein>
<dbReference type="EMBL" id="UYWY01023777">
    <property type="protein sequence ID" value="VDM47975.1"/>
    <property type="molecule type" value="Genomic_DNA"/>
</dbReference>
<evidence type="ECO:0000313" key="2">
    <source>
        <dbReference type="EMBL" id="VDM47975.1"/>
    </source>
</evidence>
<proteinExistence type="predicted"/>
<evidence type="ECO:0000256" key="1">
    <source>
        <dbReference type="SAM" id="Phobius"/>
    </source>
</evidence>
<dbReference type="WBParaSite" id="TCNE_0001665501-mRNA-1">
    <property type="protein sequence ID" value="TCNE_0001665501-mRNA-1"/>
    <property type="gene ID" value="TCNE_0001665501"/>
</dbReference>
<keyword evidence="1" id="KW-1133">Transmembrane helix</keyword>
<reference evidence="4" key="1">
    <citation type="submission" date="2016-06" db="UniProtKB">
        <authorList>
            <consortium name="WormBaseParasite"/>
        </authorList>
    </citation>
    <scope>IDENTIFICATION</scope>
</reference>
<dbReference type="GO" id="GO:0097730">
    <property type="term" value="C:non-motile cilium"/>
    <property type="evidence" value="ECO:0007669"/>
    <property type="project" value="InterPro"/>
</dbReference>
<dbReference type="GO" id="GO:1904491">
    <property type="term" value="P:protein localization to ciliary transition zone"/>
    <property type="evidence" value="ECO:0007669"/>
    <property type="project" value="TreeGrafter"/>
</dbReference>
<reference evidence="2 3" key="2">
    <citation type="submission" date="2018-11" db="EMBL/GenBank/DDBJ databases">
        <authorList>
            <consortium name="Pathogen Informatics"/>
        </authorList>
    </citation>
    <scope>NUCLEOTIDE SEQUENCE [LARGE SCALE GENOMIC DNA]</scope>
</reference>
<keyword evidence="3" id="KW-1185">Reference proteome</keyword>
<gene>
    <name evidence="2" type="ORF">TCNE_LOCUS16654</name>
</gene>
<dbReference type="Proteomes" id="UP000050794">
    <property type="component" value="Unassembled WGS sequence"/>
</dbReference>
<keyword evidence="1" id="KW-0472">Membrane</keyword>
<evidence type="ECO:0000313" key="3">
    <source>
        <dbReference type="Proteomes" id="UP000050794"/>
    </source>
</evidence>
<evidence type="ECO:0000313" key="4">
    <source>
        <dbReference type="WBParaSite" id="TCNE_0001665501-mRNA-1"/>
    </source>
</evidence>
<dbReference type="PANTHER" id="PTHR31043">
    <property type="entry name" value="NEPHROCYSTIN-4"/>
    <property type="match status" value="1"/>
</dbReference>
<sequence>MNSSAQWYKLLQLSRCVPLKRSRPPHSNTTTSCYALVIRHADFTNASRTRHLHTAFQIVFFHSPIQDEDIVIVAELVESENPAQYSGGWYTLAWTISPLYSIGKPISDFSTADYQMHISRFQLYCGSPKQLAFLSDIAQMSESLRKVGGVLELCLQTHQRMSRVVDFLPEFCIVCAQENIPGLQIPAEGYPQLVDANLEPTSPCVLNMLSVSFGAHAEKLEQAFIELLNNERLYRANRSPNEKDIQPMEVLERRLRIGIHNGFTYIEEPQCLHLCCAEEHIIDSESLRRKLRLVSWHNRTDLRWACVCVYRVFVFGVCVFGVCVCVWCVCVLGTCMCVWCAYVRVW</sequence>
<dbReference type="GO" id="GO:0090090">
    <property type="term" value="P:negative regulation of canonical Wnt signaling pathway"/>
    <property type="evidence" value="ECO:0007669"/>
    <property type="project" value="InterPro"/>
</dbReference>
<feature type="transmembrane region" description="Helical" evidence="1">
    <location>
        <begin position="312"/>
        <end position="342"/>
    </location>
</feature>
<dbReference type="GO" id="GO:0036064">
    <property type="term" value="C:ciliary basal body"/>
    <property type="evidence" value="ECO:0007669"/>
    <property type="project" value="TreeGrafter"/>
</dbReference>
<dbReference type="PANTHER" id="PTHR31043:SF3">
    <property type="entry name" value="NEPHROCYSTIN-4"/>
    <property type="match status" value="1"/>
</dbReference>